<evidence type="ECO:0000313" key="1">
    <source>
        <dbReference type="EMBL" id="CAB9517692.1"/>
    </source>
</evidence>
<evidence type="ECO:0000313" key="2">
    <source>
        <dbReference type="Proteomes" id="UP001153069"/>
    </source>
</evidence>
<organism evidence="1 2">
    <name type="scientific">Seminavis robusta</name>
    <dbReference type="NCBI Taxonomy" id="568900"/>
    <lineage>
        <taxon>Eukaryota</taxon>
        <taxon>Sar</taxon>
        <taxon>Stramenopiles</taxon>
        <taxon>Ochrophyta</taxon>
        <taxon>Bacillariophyta</taxon>
        <taxon>Bacillariophyceae</taxon>
        <taxon>Bacillariophycidae</taxon>
        <taxon>Naviculales</taxon>
        <taxon>Naviculaceae</taxon>
        <taxon>Seminavis</taxon>
    </lineage>
</organism>
<accession>A0A9N8HM32</accession>
<gene>
    <name evidence="1" type="ORF">SEMRO_874_G214160.1</name>
</gene>
<name>A0A9N8HM32_9STRA</name>
<keyword evidence="2" id="KW-1185">Reference proteome</keyword>
<protein>
    <submittedName>
        <fullName evidence="1">Uncharacterized protein</fullName>
    </submittedName>
</protein>
<dbReference type="AlphaFoldDB" id="A0A9N8HM32"/>
<dbReference type="Proteomes" id="UP001153069">
    <property type="component" value="Unassembled WGS sequence"/>
</dbReference>
<reference evidence="1" key="1">
    <citation type="submission" date="2020-06" db="EMBL/GenBank/DDBJ databases">
        <authorList>
            <consortium name="Plant Systems Biology data submission"/>
        </authorList>
    </citation>
    <scope>NUCLEOTIDE SEQUENCE</scope>
    <source>
        <strain evidence="1">D6</strain>
    </source>
</reference>
<dbReference type="EMBL" id="CAICTM010000873">
    <property type="protein sequence ID" value="CAB9517692.1"/>
    <property type="molecule type" value="Genomic_DNA"/>
</dbReference>
<sequence>MPPSSCHDGLPESPRGVASINLIDEEAASRLNPEKKSVSFWLEDSFPDKAIDLGNGSDGSRLSQVKCFYAPLRAELTEEEKKNLYWTKKNFKSFKRDSKKLANTTDEEKHSVYLTTFMKTYSSPPNDELSIGVVESRDLSCLPLATASVRGLERYIFPGLVEDQNRAKETILRAQTKIVAEQSMDYAQREFILASTSAILSRQSRYLARQIGHADSVVALSIYKNTFLPKKKKADTAETR</sequence>
<comment type="caution">
    <text evidence="1">The sequence shown here is derived from an EMBL/GenBank/DDBJ whole genome shotgun (WGS) entry which is preliminary data.</text>
</comment>
<proteinExistence type="predicted"/>